<accession>A0A5B8RDQ1</accession>
<evidence type="ECO:0000313" key="4">
    <source>
        <dbReference type="EMBL" id="QEA06980.1"/>
    </source>
</evidence>
<dbReference type="Pfam" id="PF01548">
    <property type="entry name" value="DEDD_Tnp_IS110"/>
    <property type="match status" value="1"/>
</dbReference>
<reference evidence="4" key="1">
    <citation type="submission" date="2019-06" db="EMBL/GenBank/DDBJ databases">
        <authorList>
            <person name="Murdoch R.W."/>
            <person name="Fathepure B."/>
        </authorList>
    </citation>
    <scope>NUCLEOTIDE SEQUENCE</scope>
</reference>
<dbReference type="GO" id="GO:0003677">
    <property type="term" value="F:DNA binding"/>
    <property type="evidence" value="ECO:0007669"/>
    <property type="project" value="InterPro"/>
</dbReference>
<dbReference type="AlphaFoldDB" id="A0A5B8RDQ1"/>
<evidence type="ECO:0000256" key="1">
    <source>
        <dbReference type="SAM" id="Coils"/>
    </source>
</evidence>
<dbReference type="NCBIfam" id="NF033542">
    <property type="entry name" value="transpos_IS110"/>
    <property type="match status" value="1"/>
</dbReference>
<dbReference type="PANTHER" id="PTHR33055:SF3">
    <property type="entry name" value="PUTATIVE TRANSPOSASE FOR IS117-RELATED"/>
    <property type="match status" value="1"/>
</dbReference>
<dbReference type="EMBL" id="MN079190">
    <property type="protein sequence ID" value="QEA06980.1"/>
    <property type="molecule type" value="Genomic_DNA"/>
</dbReference>
<feature type="coiled-coil region" evidence="1">
    <location>
        <begin position="183"/>
        <end position="210"/>
    </location>
</feature>
<feature type="domain" description="Transposase IS116/IS110/IS902 C-terminal" evidence="3">
    <location>
        <begin position="215"/>
        <end position="291"/>
    </location>
</feature>
<dbReference type="Pfam" id="PF02371">
    <property type="entry name" value="Transposase_20"/>
    <property type="match status" value="1"/>
</dbReference>
<dbReference type="GO" id="GO:0004803">
    <property type="term" value="F:transposase activity"/>
    <property type="evidence" value="ECO:0007669"/>
    <property type="project" value="InterPro"/>
</dbReference>
<feature type="domain" description="Transposase IS110-like N-terminal" evidence="2">
    <location>
        <begin position="8"/>
        <end position="148"/>
    </location>
</feature>
<dbReference type="GO" id="GO:0006313">
    <property type="term" value="P:DNA transposition"/>
    <property type="evidence" value="ECO:0007669"/>
    <property type="project" value="InterPro"/>
</dbReference>
<protein>
    <submittedName>
        <fullName evidence="4">IS110 family transposase ISPpu11</fullName>
    </submittedName>
</protein>
<dbReference type="InterPro" id="IPR047650">
    <property type="entry name" value="Transpos_IS110"/>
</dbReference>
<sequence>MEQVTTLAVDLAKEFFFAVGEDATGRVCFEREFRSRRAFERFLKGLSGPLEVILETGSGAHYWARRLRAQGVEARLLPAQRVCEHRSGHKNDRKDARALLRARRDEAIHPVPVKSAAALELQAVHRVRSGWLQRRTAVANQLRGVLAEHGVVIARGEAALRRRLEALLGSPPEWLNGDFHALLAELEAEYRALGDRLARADARLKRLAAEDPQSRRLATLRGVGPIGATALACKAQQAERFANARQFAAYFGVVPRQHSTGGKTRLGRMSRQGDGYVRRVLVSGAQAVLQKLPAEPGEAADTRRLQRWRARHGTKGAAVRLANRNLRIAWVLLTRGGSYEPEPRRALPGG</sequence>
<proteinExistence type="predicted"/>
<dbReference type="PANTHER" id="PTHR33055">
    <property type="entry name" value="TRANSPOSASE FOR INSERTION SEQUENCE ELEMENT IS1111A"/>
    <property type="match status" value="1"/>
</dbReference>
<dbReference type="InterPro" id="IPR002525">
    <property type="entry name" value="Transp_IS110-like_N"/>
</dbReference>
<dbReference type="InterPro" id="IPR003346">
    <property type="entry name" value="Transposase_20"/>
</dbReference>
<evidence type="ECO:0000259" key="2">
    <source>
        <dbReference type="Pfam" id="PF01548"/>
    </source>
</evidence>
<gene>
    <name evidence="4" type="ORF">KBTEX_03323</name>
</gene>
<keyword evidence="1" id="KW-0175">Coiled coil</keyword>
<name>A0A5B8RDQ1_9ZZZZ</name>
<organism evidence="4">
    <name type="scientific">uncultured organism</name>
    <dbReference type="NCBI Taxonomy" id="155900"/>
    <lineage>
        <taxon>unclassified sequences</taxon>
        <taxon>environmental samples</taxon>
    </lineage>
</organism>
<evidence type="ECO:0000259" key="3">
    <source>
        <dbReference type="Pfam" id="PF02371"/>
    </source>
</evidence>